<keyword evidence="2" id="KW-0238">DNA-binding</keyword>
<dbReference type="Pfam" id="PF12802">
    <property type="entry name" value="MarR_2"/>
    <property type="match status" value="1"/>
</dbReference>
<protein>
    <submittedName>
        <fullName evidence="2">DNA-binding MarR family transcriptional regulator</fullName>
    </submittedName>
</protein>
<proteinExistence type="predicted"/>
<dbReference type="EMBL" id="JAGGJU010000006">
    <property type="protein sequence ID" value="MBP1851087.1"/>
    <property type="molecule type" value="Genomic_DNA"/>
</dbReference>
<evidence type="ECO:0000259" key="1">
    <source>
        <dbReference type="PROSITE" id="PS50995"/>
    </source>
</evidence>
<dbReference type="PANTHER" id="PTHR39515:SF2">
    <property type="entry name" value="HTH-TYPE TRANSCRIPTIONAL REGULATOR RV0880"/>
    <property type="match status" value="1"/>
</dbReference>
<comment type="caution">
    <text evidence="2">The sequence shown here is derived from an EMBL/GenBank/DDBJ whole genome shotgun (WGS) entry which is preliminary data.</text>
</comment>
<name>A0ABS4DZH3_9HYPH</name>
<reference evidence="2 3" key="1">
    <citation type="submission" date="2021-03" db="EMBL/GenBank/DDBJ databases">
        <title>Genomic Encyclopedia of Type Strains, Phase IV (KMG-IV): sequencing the most valuable type-strain genomes for metagenomic binning, comparative biology and taxonomic classification.</title>
        <authorList>
            <person name="Goeker M."/>
        </authorList>
    </citation>
    <scope>NUCLEOTIDE SEQUENCE [LARGE SCALE GENOMIC DNA]</scope>
    <source>
        <strain evidence="2 3">DSM 21600</strain>
    </source>
</reference>
<dbReference type="GO" id="GO:0003677">
    <property type="term" value="F:DNA binding"/>
    <property type="evidence" value="ECO:0007669"/>
    <property type="project" value="UniProtKB-KW"/>
</dbReference>
<dbReference type="InterPro" id="IPR052526">
    <property type="entry name" value="HTH-type_Bedaq_tolerance"/>
</dbReference>
<evidence type="ECO:0000313" key="2">
    <source>
        <dbReference type="EMBL" id="MBP1851087.1"/>
    </source>
</evidence>
<sequence>MKRMRERPKEMEKSAPGRIDAEVIGLAEDLRRVVGDFVRKVRSDADTPTSAQIDTLGYLDRNGPMTVADLARLRNVRHQSMRLVIAQLETEALVERADNPQDQRSRLVVIAPRGREALATGRQARSRWISAAIADRLSAAEQAELRRAIKLLEALLA</sequence>
<dbReference type="InterPro" id="IPR000835">
    <property type="entry name" value="HTH_MarR-typ"/>
</dbReference>
<dbReference type="PANTHER" id="PTHR39515">
    <property type="entry name" value="CONSERVED PROTEIN"/>
    <property type="match status" value="1"/>
</dbReference>
<dbReference type="RefSeq" id="WP_209945443.1">
    <property type="nucleotide sequence ID" value="NZ_JAGGJU010000006.1"/>
</dbReference>
<accession>A0ABS4DZH3</accession>
<keyword evidence="3" id="KW-1185">Reference proteome</keyword>
<dbReference type="InterPro" id="IPR036388">
    <property type="entry name" value="WH-like_DNA-bd_sf"/>
</dbReference>
<dbReference type="Proteomes" id="UP000759443">
    <property type="component" value="Unassembled WGS sequence"/>
</dbReference>
<evidence type="ECO:0000313" key="3">
    <source>
        <dbReference type="Proteomes" id="UP000759443"/>
    </source>
</evidence>
<dbReference type="SMART" id="SM00347">
    <property type="entry name" value="HTH_MARR"/>
    <property type="match status" value="1"/>
</dbReference>
<dbReference type="Gene3D" id="1.10.287.100">
    <property type="match status" value="1"/>
</dbReference>
<dbReference type="InterPro" id="IPR036390">
    <property type="entry name" value="WH_DNA-bd_sf"/>
</dbReference>
<dbReference type="PROSITE" id="PS50995">
    <property type="entry name" value="HTH_MARR_2"/>
    <property type="match status" value="1"/>
</dbReference>
<dbReference type="Gene3D" id="1.10.10.10">
    <property type="entry name" value="Winged helix-like DNA-binding domain superfamily/Winged helix DNA-binding domain"/>
    <property type="match status" value="1"/>
</dbReference>
<feature type="domain" description="HTH marR-type" evidence="1">
    <location>
        <begin position="20"/>
        <end position="154"/>
    </location>
</feature>
<dbReference type="SUPFAM" id="SSF46785">
    <property type="entry name" value="Winged helix' DNA-binding domain"/>
    <property type="match status" value="1"/>
</dbReference>
<organism evidence="2 3">
    <name type="scientific">Rhizobium halophytocola</name>
    <dbReference type="NCBI Taxonomy" id="735519"/>
    <lineage>
        <taxon>Bacteria</taxon>
        <taxon>Pseudomonadati</taxon>
        <taxon>Pseudomonadota</taxon>
        <taxon>Alphaproteobacteria</taxon>
        <taxon>Hyphomicrobiales</taxon>
        <taxon>Rhizobiaceae</taxon>
        <taxon>Rhizobium/Agrobacterium group</taxon>
        <taxon>Rhizobium</taxon>
    </lineage>
</organism>
<gene>
    <name evidence="2" type="ORF">J2Z17_002530</name>
</gene>